<accession>A0A2M4B1X4</accession>
<dbReference type="EMBL" id="GGFK01013740">
    <property type="protein sequence ID" value="MBW47061.1"/>
    <property type="molecule type" value="Transcribed_RNA"/>
</dbReference>
<dbReference type="AlphaFoldDB" id="A0A2M4B1X4"/>
<organism evidence="1">
    <name type="scientific">Anopheles triannulatus</name>
    <dbReference type="NCBI Taxonomy" id="58253"/>
    <lineage>
        <taxon>Eukaryota</taxon>
        <taxon>Metazoa</taxon>
        <taxon>Ecdysozoa</taxon>
        <taxon>Arthropoda</taxon>
        <taxon>Hexapoda</taxon>
        <taxon>Insecta</taxon>
        <taxon>Pterygota</taxon>
        <taxon>Neoptera</taxon>
        <taxon>Endopterygota</taxon>
        <taxon>Diptera</taxon>
        <taxon>Nematocera</taxon>
        <taxon>Culicoidea</taxon>
        <taxon>Culicidae</taxon>
        <taxon>Anophelinae</taxon>
        <taxon>Anopheles</taxon>
    </lineage>
</organism>
<reference evidence="1" key="1">
    <citation type="submission" date="2018-01" db="EMBL/GenBank/DDBJ databases">
        <title>An insight into the sialome of Amazonian anophelines.</title>
        <authorList>
            <person name="Ribeiro J.M."/>
            <person name="Scarpassa V."/>
            <person name="Calvo E."/>
        </authorList>
    </citation>
    <scope>NUCLEOTIDE SEQUENCE</scope>
    <source>
        <tissue evidence="1">Salivary glands</tissue>
    </source>
</reference>
<name>A0A2M4B1X4_9DIPT</name>
<sequence>MSVGSTMRFLSARDRENFASFFSFLSSLPFTTHAQCIIVHRIALLSLLPNTARFCFFFLRNFPQSIPVLVTVS</sequence>
<proteinExistence type="predicted"/>
<evidence type="ECO:0000313" key="1">
    <source>
        <dbReference type="EMBL" id="MBW47061.1"/>
    </source>
</evidence>
<protein>
    <submittedName>
        <fullName evidence="1">Putative secreted protein</fullName>
    </submittedName>
</protein>